<protein>
    <submittedName>
        <fullName evidence="1">Uncharacterized protein</fullName>
    </submittedName>
</protein>
<dbReference type="KEGG" id="chig:CH63R_03971"/>
<evidence type="ECO:0000313" key="1">
    <source>
        <dbReference type="EMBL" id="OBR11675.1"/>
    </source>
</evidence>
<gene>
    <name evidence="1" type="ORF">CH63R_03971</name>
</gene>
<proteinExistence type="predicted"/>
<dbReference type="Proteomes" id="UP000092177">
    <property type="component" value="Chromosome 3"/>
</dbReference>
<organism evidence="1 2">
    <name type="scientific">Colletotrichum higginsianum (strain IMI 349063)</name>
    <name type="common">Crucifer anthracnose fungus</name>
    <dbReference type="NCBI Taxonomy" id="759273"/>
    <lineage>
        <taxon>Eukaryota</taxon>
        <taxon>Fungi</taxon>
        <taxon>Dikarya</taxon>
        <taxon>Ascomycota</taxon>
        <taxon>Pezizomycotina</taxon>
        <taxon>Sordariomycetes</taxon>
        <taxon>Hypocreomycetidae</taxon>
        <taxon>Glomerellales</taxon>
        <taxon>Glomerellaceae</taxon>
        <taxon>Colletotrichum</taxon>
        <taxon>Colletotrichum destructivum species complex</taxon>
    </lineage>
</organism>
<dbReference type="RefSeq" id="XP_018160192.1">
    <property type="nucleotide sequence ID" value="XM_018298946.1"/>
</dbReference>
<dbReference type="AlphaFoldDB" id="A0A1B7YI39"/>
<dbReference type="EMBL" id="LTAN01000003">
    <property type="protein sequence ID" value="OBR11675.1"/>
    <property type="molecule type" value="Genomic_DNA"/>
</dbReference>
<accession>A0A1B7YI39</accession>
<dbReference type="VEuPathDB" id="FungiDB:CH63R_03971"/>
<sequence>MDEAYAKSLVDVWHRAGGAGCVTTTELPEFKPPKLGLKSLGDLVVLFDKEQEFDENQEEDSEDEKLMACHLDRCDLEQQAWANVLAHSMDQYEKWTTLIGNGRFNGRVDWEATSVQCTCVCN</sequence>
<keyword evidence="2" id="KW-1185">Reference proteome</keyword>
<reference evidence="2" key="1">
    <citation type="journal article" date="2017" name="BMC Genomics">
        <title>Gapless genome assembly of Colletotrichum higginsianum reveals chromosome structure and association of transposable elements with secondary metabolite gene clusters.</title>
        <authorList>
            <person name="Dallery J.-F."/>
            <person name="Lapalu N."/>
            <person name="Zampounis A."/>
            <person name="Pigne S."/>
            <person name="Luyten I."/>
            <person name="Amselem J."/>
            <person name="Wittenberg A.H.J."/>
            <person name="Zhou S."/>
            <person name="de Queiroz M.V."/>
            <person name="Robin G.P."/>
            <person name="Auger A."/>
            <person name="Hainaut M."/>
            <person name="Henrissat B."/>
            <person name="Kim K.-T."/>
            <person name="Lee Y.-H."/>
            <person name="Lespinet O."/>
            <person name="Schwartz D.C."/>
            <person name="Thon M.R."/>
            <person name="O'Connell R.J."/>
        </authorList>
    </citation>
    <scope>NUCLEOTIDE SEQUENCE [LARGE SCALE GENOMIC DNA]</scope>
    <source>
        <strain evidence="2">IMI 349063</strain>
    </source>
</reference>
<evidence type="ECO:0000313" key="2">
    <source>
        <dbReference type="Proteomes" id="UP000092177"/>
    </source>
</evidence>
<dbReference type="OrthoDB" id="10412328at2759"/>
<dbReference type="GeneID" id="28863053"/>
<name>A0A1B7YI39_COLHI</name>
<comment type="caution">
    <text evidence="1">The sequence shown here is derived from an EMBL/GenBank/DDBJ whole genome shotgun (WGS) entry which is preliminary data.</text>
</comment>